<proteinExistence type="predicted"/>
<reference evidence="1 2" key="1">
    <citation type="submission" date="2018-07" db="EMBL/GenBank/DDBJ databases">
        <title>Crenobacter cavernae sp. nov., isolated from a karst cave.</title>
        <authorList>
            <person name="Zhu H."/>
        </authorList>
    </citation>
    <scope>NUCLEOTIDE SEQUENCE [LARGE SCALE GENOMIC DNA]</scope>
    <source>
        <strain evidence="1 2">K1W11S-77</strain>
    </source>
</reference>
<dbReference type="Proteomes" id="UP000254537">
    <property type="component" value="Chromosome"/>
</dbReference>
<evidence type="ECO:0000313" key="2">
    <source>
        <dbReference type="Proteomes" id="UP000254537"/>
    </source>
</evidence>
<protein>
    <submittedName>
        <fullName evidence="1">Uncharacterized protein</fullName>
    </submittedName>
</protein>
<dbReference type="AlphaFoldDB" id="A0A345Y4N2"/>
<accession>A0A345Y4N2</accession>
<dbReference type="EMBL" id="CP031337">
    <property type="protein sequence ID" value="AXK38884.1"/>
    <property type="molecule type" value="Genomic_DNA"/>
</dbReference>
<organism evidence="1 2">
    <name type="scientific">Crenobacter cavernae</name>
    <dbReference type="NCBI Taxonomy" id="2290923"/>
    <lineage>
        <taxon>Bacteria</taxon>
        <taxon>Pseudomonadati</taxon>
        <taxon>Pseudomonadota</taxon>
        <taxon>Betaproteobacteria</taxon>
        <taxon>Neisseriales</taxon>
        <taxon>Neisseriaceae</taxon>
        <taxon>Crenobacter</taxon>
    </lineage>
</organism>
<dbReference type="KEGG" id="ccah:DWG20_05240"/>
<sequence>MLPVPPHLRSPVLLISMKEFIIFEVFFAIVRHEAMLIEESSNFRWLRYSCYPAVAQAFPLVQHSTTGALWNHASTKNGISIIKLYEYIPVGENLRKLRIPDANFSKNLKYGILYILLFIIAIAP</sequence>
<gene>
    <name evidence="1" type="ORF">DWG20_05240</name>
</gene>
<evidence type="ECO:0000313" key="1">
    <source>
        <dbReference type="EMBL" id="AXK38884.1"/>
    </source>
</evidence>
<name>A0A345Y4N2_9NEIS</name>